<evidence type="ECO:0000313" key="1">
    <source>
        <dbReference type="EMBL" id="KEZ20219.1"/>
    </source>
</evidence>
<accession>A0A084EQH7</accession>
<evidence type="ECO:0000313" key="2">
    <source>
        <dbReference type="Proteomes" id="UP000028534"/>
    </source>
</evidence>
<sequence length="34" mass="4063">MQCAFKQTNRVTLILMRRMPAKKKLDKQLSLSKR</sequence>
<protein>
    <submittedName>
        <fullName evidence="1">Uncharacterized protein</fullName>
    </submittedName>
</protein>
<name>A0A084EQH7_SPHYA</name>
<dbReference type="PATRIC" id="fig|13690.10.peg.1469"/>
<reference evidence="1 2" key="1">
    <citation type="submission" date="2014-03" db="EMBL/GenBank/DDBJ databases">
        <title>Genome sequence of Sphingobium yanoikuyae B1.</title>
        <authorList>
            <person name="Gan H.M."/>
            <person name="Gan H.Y."/>
            <person name="Savka M.A."/>
        </authorList>
    </citation>
    <scope>NUCLEOTIDE SEQUENCE [LARGE SCALE GENOMIC DNA]</scope>
    <source>
        <strain evidence="1 2">B1</strain>
    </source>
</reference>
<dbReference type="EMBL" id="JGVR01000005">
    <property type="protein sequence ID" value="KEZ20219.1"/>
    <property type="molecule type" value="Genomic_DNA"/>
</dbReference>
<dbReference type="AlphaFoldDB" id="A0A084EQH7"/>
<gene>
    <name evidence="1" type="ORF">CP98_01424</name>
</gene>
<comment type="caution">
    <text evidence="1">The sequence shown here is derived from an EMBL/GenBank/DDBJ whole genome shotgun (WGS) entry which is preliminary data.</text>
</comment>
<proteinExistence type="predicted"/>
<dbReference type="Proteomes" id="UP000028534">
    <property type="component" value="Unassembled WGS sequence"/>
</dbReference>
<organism evidence="1 2">
    <name type="scientific">Sphingobium yanoikuyae</name>
    <name type="common">Sphingomonas yanoikuyae</name>
    <dbReference type="NCBI Taxonomy" id="13690"/>
    <lineage>
        <taxon>Bacteria</taxon>
        <taxon>Pseudomonadati</taxon>
        <taxon>Pseudomonadota</taxon>
        <taxon>Alphaproteobacteria</taxon>
        <taxon>Sphingomonadales</taxon>
        <taxon>Sphingomonadaceae</taxon>
        <taxon>Sphingobium</taxon>
    </lineage>
</organism>